<feature type="region of interest" description="Disordered" evidence="1">
    <location>
        <begin position="1"/>
        <end position="61"/>
    </location>
</feature>
<evidence type="ECO:0000313" key="2">
    <source>
        <dbReference type="EMBL" id="KAG1551734.1"/>
    </source>
</evidence>
<comment type="caution">
    <text evidence="2">The sequence shown here is derived from an EMBL/GenBank/DDBJ whole genome shotgun (WGS) entry which is preliminary data.</text>
</comment>
<accession>A0A9P7CGG6</accession>
<protein>
    <submittedName>
        <fullName evidence="2">Uncharacterized protein</fullName>
    </submittedName>
</protein>
<gene>
    <name evidence="2" type="ORF">G6F50_013156</name>
</gene>
<dbReference type="AlphaFoldDB" id="A0A9P7CGG6"/>
<sequence>MPPSDAAGGRSMREGRGLRRATGIGRDNAGSRRHSTDTEGPVAVPDSPRPGQRYALPVVGPDGGNGDGTALGIVAAGCAPTACVCVDMDTVAYTSAGQAACRARGRALSACAGPEAVAALLRPDGDGPVPAVLIAFATGVSV</sequence>
<dbReference type="EMBL" id="JAANIU010004883">
    <property type="protein sequence ID" value="KAG1551734.1"/>
    <property type="molecule type" value="Genomic_DNA"/>
</dbReference>
<reference evidence="2 3" key="1">
    <citation type="journal article" date="2020" name="Microb. Genom.">
        <title>Genetic diversity of clinical and environmental Mucorales isolates obtained from an investigation of mucormycosis cases among solid organ transplant recipients.</title>
        <authorList>
            <person name="Nguyen M.H."/>
            <person name="Kaul D."/>
            <person name="Muto C."/>
            <person name="Cheng S.J."/>
            <person name="Richter R.A."/>
            <person name="Bruno V.M."/>
            <person name="Liu G."/>
            <person name="Beyhan S."/>
            <person name="Sundermann A.J."/>
            <person name="Mounaud S."/>
            <person name="Pasculle A.W."/>
            <person name="Nierman W.C."/>
            <person name="Driscoll E."/>
            <person name="Cumbie R."/>
            <person name="Clancy C.J."/>
            <person name="Dupont C.L."/>
        </authorList>
    </citation>
    <scope>NUCLEOTIDE SEQUENCE [LARGE SCALE GENOMIC DNA]</scope>
    <source>
        <strain evidence="2 3">GL24</strain>
    </source>
</reference>
<organism evidence="2 3">
    <name type="scientific">Rhizopus delemar</name>
    <dbReference type="NCBI Taxonomy" id="936053"/>
    <lineage>
        <taxon>Eukaryota</taxon>
        <taxon>Fungi</taxon>
        <taxon>Fungi incertae sedis</taxon>
        <taxon>Mucoromycota</taxon>
        <taxon>Mucoromycotina</taxon>
        <taxon>Mucoromycetes</taxon>
        <taxon>Mucorales</taxon>
        <taxon>Mucorineae</taxon>
        <taxon>Rhizopodaceae</taxon>
        <taxon>Rhizopus</taxon>
    </lineage>
</organism>
<proteinExistence type="predicted"/>
<dbReference type="Proteomes" id="UP000740926">
    <property type="component" value="Unassembled WGS sequence"/>
</dbReference>
<name>A0A9P7CGG6_9FUNG</name>
<keyword evidence="3" id="KW-1185">Reference proteome</keyword>
<evidence type="ECO:0000313" key="3">
    <source>
        <dbReference type="Proteomes" id="UP000740926"/>
    </source>
</evidence>
<evidence type="ECO:0000256" key="1">
    <source>
        <dbReference type="SAM" id="MobiDB-lite"/>
    </source>
</evidence>